<feature type="non-terminal residue" evidence="7">
    <location>
        <position position="1"/>
    </location>
</feature>
<dbReference type="PROSITE" id="PS50835">
    <property type="entry name" value="IG_LIKE"/>
    <property type="match status" value="2"/>
</dbReference>
<dbReference type="PANTHER" id="PTHR19367">
    <property type="entry name" value="T-CELL RECEPTOR ALPHA CHAIN V REGION"/>
    <property type="match status" value="1"/>
</dbReference>
<dbReference type="SMART" id="SM00406">
    <property type="entry name" value="IGv"/>
    <property type="match status" value="2"/>
</dbReference>
<evidence type="ECO:0000256" key="3">
    <source>
        <dbReference type="ARBA" id="ARBA00023170"/>
    </source>
</evidence>
<dbReference type="InterPro" id="IPR003599">
    <property type="entry name" value="Ig_sub"/>
</dbReference>
<keyword evidence="2" id="KW-1064">Adaptive immunity</keyword>
<dbReference type="EMBL" id="JAYMGO010000002">
    <property type="protein sequence ID" value="KAL1280606.1"/>
    <property type="molecule type" value="Genomic_DNA"/>
</dbReference>
<proteinExistence type="predicted"/>
<keyword evidence="1" id="KW-0732">Signal</keyword>
<dbReference type="SUPFAM" id="SSF48726">
    <property type="entry name" value="Immunoglobulin"/>
    <property type="match status" value="3"/>
</dbReference>
<evidence type="ECO:0000313" key="8">
    <source>
        <dbReference type="Proteomes" id="UP001558613"/>
    </source>
</evidence>
<organism evidence="7 8">
    <name type="scientific">Cirrhinus molitorella</name>
    <name type="common">mud carp</name>
    <dbReference type="NCBI Taxonomy" id="172907"/>
    <lineage>
        <taxon>Eukaryota</taxon>
        <taxon>Metazoa</taxon>
        <taxon>Chordata</taxon>
        <taxon>Craniata</taxon>
        <taxon>Vertebrata</taxon>
        <taxon>Euteleostomi</taxon>
        <taxon>Actinopterygii</taxon>
        <taxon>Neopterygii</taxon>
        <taxon>Teleostei</taxon>
        <taxon>Ostariophysi</taxon>
        <taxon>Cypriniformes</taxon>
        <taxon>Cyprinidae</taxon>
        <taxon>Labeoninae</taxon>
        <taxon>Labeonini</taxon>
        <taxon>Cirrhinus</taxon>
    </lineage>
</organism>
<feature type="domain" description="Ig-like" evidence="6">
    <location>
        <begin position="107"/>
        <end position="233"/>
    </location>
</feature>
<feature type="domain" description="Ig-like" evidence="6">
    <location>
        <begin position="9"/>
        <end position="85"/>
    </location>
</feature>
<gene>
    <name evidence="7" type="ORF">QQF64_015206</name>
</gene>
<evidence type="ECO:0000259" key="6">
    <source>
        <dbReference type="PROSITE" id="PS50835"/>
    </source>
</evidence>
<keyword evidence="4" id="KW-0393">Immunoglobulin domain</keyword>
<sequence length="239" mass="26781">VMTADQIRPNKEEIVIKEEETVTLSCTYDTSSSSFSLYWYRQYPNGEPQYLIYKYSGGGGCRSEDTVHQNMRVQTADEGAAVINCSYTTTDTGPTLFWYQQKVNGFPKYMLNRIGGDTAVSGNVITPDETEKFAEEGSNVTLSCSYSSADYLYWYRQYPRSAPECLVLIFDGATNTKVSDVDPRFSVKLTNGNKKHVDLKISSAAVSDSALYYCALRPTVTGNTLVHYKNPLSSERKQE</sequence>
<dbReference type="InterPro" id="IPR051287">
    <property type="entry name" value="TCR_variable_region"/>
</dbReference>
<reference evidence="7 8" key="1">
    <citation type="submission" date="2023-09" db="EMBL/GenBank/DDBJ databases">
        <authorList>
            <person name="Wang M."/>
        </authorList>
    </citation>
    <scope>NUCLEOTIDE SEQUENCE [LARGE SCALE GENOMIC DNA]</scope>
    <source>
        <strain evidence="7">GT-2023</strain>
        <tissue evidence="7">Liver</tissue>
    </source>
</reference>
<dbReference type="SMART" id="SM00409">
    <property type="entry name" value="IG"/>
    <property type="match status" value="2"/>
</dbReference>
<keyword evidence="3" id="KW-0675">Receptor</keyword>
<comment type="caution">
    <text evidence="7">The sequence shown here is derived from an EMBL/GenBank/DDBJ whole genome shotgun (WGS) entry which is preliminary data.</text>
</comment>
<dbReference type="Pfam" id="PF07686">
    <property type="entry name" value="V-set"/>
    <property type="match status" value="2"/>
</dbReference>
<keyword evidence="5" id="KW-0391">Immunity</keyword>
<accession>A0ABR3NV20</accession>
<dbReference type="Gene3D" id="2.60.40.10">
    <property type="entry name" value="Immunoglobulins"/>
    <property type="match status" value="3"/>
</dbReference>
<dbReference type="InterPro" id="IPR013783">
    <property type="entry name" value="Ig-like_fold"/>
</dbReference>
<name>A0ABR3NV20_9TELE</name>
<evidence type="ECO:0000256" key="4">
    <source>
        <dbReference type="ARBA" id="ARBA00023319"/>
    </source>
</evidence>
<keyword evidence="8" id="KW-1185">Reference proteome</keyword>
<dbReference type="Proteomes" id="UP001558613">
    <property type="component" value="Unassembled WGS sequence"/>
</dbReference>
<protein>
    <recommendedName>
        <fullName evidence="6">Ig-like domain-containing protein</fullName>
    </recommendedName>
</protein>
<evidence type="ECO:0000256" key="5">
    <source>
        <dbReference type="ARBA" id="ARBA00043266"/>
    </source>
</evidence>
<evidence type="ECO:0000256" key="2">
    <source>
        <dbReference type="ARBA" id="ARBA00023130"/>
    </source>
</evidence>
<dbReference type="PANTHER" id="PTHR19367:SF18">
    <property type="entry name" value="T CELL RECEPTOR ALPHA VARIABLE 16"/>
    <property type="match status" value="1"/>
</dbReference>
<evidence type="ECO:0000256" key="1">
    <source>
        <dbReference type="ARBA" id="ARBA00022729"/>
    </source>
</evidence>
<dbReference type="InterPro" id="IPR013106">
    <property type="entry name" value="Ig_V-set"/>
</dbReference>
<keyword evidence="5" id="KW-1279">T cell receptor</keyword>
<dbReference type="InterPro" id="IPR036179">
    <property type="entry name" value="Ig-like_dom_sf"/>
</dbReference>
<dbReference type="InterPro" id="IPR007110">
    <property type="entry name" value="Ig-like_dom"/>
</dbReference>
<evidence type="ECO:0000313" key="7">
    <source>
        <dbReference type="EMBL" id="KAL1280606.1"/>
    </source>
</evidence>